<dbReference type="Gene3D" id="3.60.21.10">
    <property type="match status" value="1"/>
</dbReference>
<feature type="domain" description="Calcineurin-like phosphoesterase" evidence="1">
    <location>
        <begin position="3"/>
        <end position="101"/>
    </location>
</feature>
<sequence>MAMKIMAAADLHLGMKFSGYPEVQAQLSGARFTALKRLIETANREECSLFLIAGDLFDRVTVSGKDIIRTTSLLNEFQGELVAVLPGNHDFFSIGGALWRNFTESAGDRVLLLKQQQVYDLQPYGPAVKLYAAPCSSKHSRVNALVGFPPLKEIAK</sequence>
<proteinExistence type="predicted"/>
<comment type="caution">
    <text evidence="2">The sequence shown here is derived from an EMBL/GenBank/DDBJ whole genome shotgun (WGS) entry which is preliminary data.</text>
</comment>
<dbReference type="PANTHER" id="PTHR30337:SF7">
    <property type="entry name" value="PHOSPHOESTERASE"/>
    <property type="match status" value="1"/>
</dbReference>
<evidence type="ECO:0000259" key="1">
    <source>
        <dbReference type="Pfam" id="PF00149"/>
    </source>
</evidence>
<dbReference type="EMBL" id="BARU01006035">
    <property type="protein sequence ID" value="GAH44448.1"/>
    <property type="molecule type" value="Genomic_DNA"/>
</dbReference>
<protein>
    <recommendedName>
        <fullName evidence="1">Calcineurin-like phosphoesterase domain-containing protein</fullName>
    </recommendedName>
</protein>
<gene>
    <name evidence="2" type="ORF">S03H2_11853</name>
</gene>
<dbReference type="InterPro" id="IPR029052">
    <property type="entry name" value="Metallo-depent_PP-like"/>
</dbReference>
<organism evidence="2">
    <name type="scientific">marine sediment metagenome</name>
    <dbReference type="NCBI Taxonomy" id="412755"/>
    <lineage>
        <taxon>unclassified sequences</taxon>
        <taxon>metagenomes</taxon>
        <taxon>ecological metagenomes</taxon>
    </lineage>
</organism>
<evidence type="ECO:0000313" key="2">
    <source>
        <dbReference type="EMBL" id="GAH44448.1"/>
    </source>
</evidence>
<accession>X1HGP3</accession>
<dbReference type="InterPro" id="IPR004843">
    <property type="entry name" value="Calcineurin-like_PHP"/>
</dbReference>
<dbReference type="AlphaFoldDB" id="X1HGP3"/>
<dbReference type="InterPro" id="IPR050535">
    <property type="entry name" value="DNA_Repair-Maintenance_Comp"/>
</dbReference>
<reference evidence="2" key="1">
    <citation type="journal article" date="2014" name="Front. Microbiol.">
        <title>High frequency of phylogenetically diverse reductive dehalogenase-homologous genes in deep subseafloor sedimentary metagenomes.</title>
        <authorList>
            <person name="Kawai M."/>
            <person name="Futagami T."/>
            <person name="Toyoda A."/>
            <person name="Takaki Y."/>
            <person name="Nishi S."/>
            <person name="Hori S."/>
            <person name="Arai W."/>
            <person name="Tsubouchi T."/>
            <person name="Morono Y."/>
            <person name="Uchiyama I."/>
            <person name="Ito T."/>
            <person name="Fujiyama A."/>
            <person name="Inagaki F."/>
            <person name="Takami H."/>
        </authorList>
    </citation>
    <scope>NUCLEOTIDE SEQUENCE</scope>
    <source>
        <strain evidence="2">Expedition CK06-06</strain>
    </source>
</reference>
<dbReference type="PANTHER" id="PTHR30337">
    <property type="entry name" value="COMPONENT OF ATP-DEPENDENT DSDNA EXONUCLEASE"/>
    <property type="match status" value="1"/>
</dbReference>
<dbReference type="SUPFAM" id="SSF56300">
    <property type="entry name" value="Metallo-dependent phosphatases"/>
    <property type="match status" value="1"/>
</dbReference>
<name>X1HGP3_9ZZZZ</name>
<dbReference type="GO" id="GO:0016787">
    <property type="term" value="F:hydrolase activity"/>
    <property type="evidence" value="ECO:0007669"/>
    <property type="project" value="InterPro"/>
</dbReference>
<dbReference type="Pfam" id="PF00149">
    <property type="entry name" value="Metallophos"/>
    <property type="match status" value="1"/>
</dbReference>